<dbReference type="AlphaFoldDB" id="U5G8Y0"/>
<dbReference type="InParanoid" id="U5G8Y0"/>
<gene>
    <name evidence="1" type="ORF">POPTR_006G025700</name>
</gene>
<evidence type="ECO:0000313" key="2">
    <source>
        <dbReference type="Proteomes" id="UP000006729"/>
    </source>
</evidence>
<sequence length="71" mass="8348">MASQCEIFFKSVKVSKFKLPFHSSFSALFSRNFCMLCLEKLNTTLCLIFGWLCFKIETEDKLVCMTWVYTI</sequence>
<keyword evidence="2" id="KW-1185">Reference proteome</keyword>
<protein>
    <submittedName>
        <fullName evidence="1">Uncharacterized protein</fullName>
    </submittedName>
</protein>
<organism evidence="1 2">
    <name type="scientific">Populus trichocarpa</name>
    <name type="common">Western balsam poplar</name>
    <name type="synonym">Populus balsamifera subsp. trichocarpa</name>
    <dbReference type="NCBI Taxonomy" id="3694"/>
    <lineage>
        <taxon>Eukaryota</taxon>
        <taxon>Viridiplantae</taxon>
        <taxon>Streptophyta</taxon>
        <taxon>Embryophyta</taxon>
        <taxon>Tracheophyta</taxon>
        <taxon>Spermatophyta</taxon>
        <taxon>Magnoliopsida</taxon>
        <taxon>eudicotyledons</taxon>
        <taxon>Gunneridae</taxon>
        <taxon>Pentapetalae</taxon>
        <taxon>rosids</taxon>
        <taxon>fabids</taxon>
        <taxon>Malpighiales</taxon>
        <taxon>Salicaceae</taxon>
        <taxon>Saliceae</taxon>
        <taxon>Populus</taxon>
    </lineage>
</organism>
<reference evidence="1 2" key="1">
    <citation type="journal article" date="2006" name="Science">
        <title>The genome of black cottonwood, Populus trichocarpa (Torr. &amp; Gray).</title>
        <authorList>
            <person name="Tuskan G.A."/>
            <person name="Difazio S."/>
            <person name="Jansson S."/>
            <person name="Bohlmann J."/>
            <person name="Grigoriev I."/>
            <person name="Hellsten U."/>
            <person name="Putnam N."/>
            <person name="Ralph S."/>
            <person name="Rombauts S."/>
            <person name="Salamov A."/>
            <person name="Schein J."/>
            <person name="Sterck L."/>
            <person name="Aerts A."/>
            <person name="Bhalerao R.R."/>
            <person name="Bhalerao R.P."/>
            <person name="Blaudez D."/>
            <person name="Boerjan W."/>
            <person name="Brun A."/>
            <person name="Brunner A."/>
            <person name="Busov V."/>
            <person name="Campbell M."/>
            <person name="Carlson J."/>
            <person name="Chalot M."/>
            <person name="Chapman J."/>
            <person name="Chen G.L."/>
            <person name="Cooper D."/>
            <person name="Coutinho P.M."/>
            <person name="Couturier J."/>
            <person name="Covert S."/>
            <person name="Cronk Q."/>
            <person name="Cunningham R."/>
            <person name="Davis J."/>
            <person name="Degroeve S."/>
            <person name="Dejardin A."/>
            <person name="Depamphilis C."/>
            <person name="Detter J."/>
            <person name="Dirks B."/>
            <person name="Dubchak I."/>
            <person name="Duplessis S."/>
            <person name="Ehlting J."/>
            <person name="Ellis B."/>
            <person name="Gendler K."/>
            <person name="Goodstein D."/>
            <person name="Gribskov M."/>
            <person name="Grimwood J."/>
            <person name="Groover A."/>
            <person name="Gunter L."/>
            <person name="Hamberger B."/>
            <person name="Heinze B."/>
            <person name="Helariutta Y."/>
            <person name="Henrissat B."/>
            <person name="Holligan D."/>
            <person name="Holt R."/>
            <person name="Huang W."/>
            <person name="Islam-Faridi N."/>
            <person name="Jones S."/>
            <person name="Jones-Rhoades M."/>
            <person name="Jorgensen R."/>
            <person name="Joshi C."/>
            <person name="Kangasjarvi J."/>
            <person name="Karlsson J."/>
            <person name="Kelleher C."/>
            <person name="Kirkpatrick R."/>
            <person name="Kirst M."/>
            <person name="Kohler A."/>
            <person name="Kalluri U."/>
            <person name="Larimer F."/>
            <person name="Leebens-Mack J."/>
            <person name="Leple J.C."/>
            <person name="Locascio P."/>
            <person name="Lou Y."/>
            <person name="Lucas S."/>
            <person name="Martin F."/>
            <person name="Montanini B."/>
            <person name="Napoli C."/>
            <person name="Nelson D.R."/>
            <person name="Nelson C."/>
            <person name="Nieminen K."/>
            <person name="Nilsson O."/>
            <person name="Pereda V."/>
            <person name="Peter G."/>
            <person name="Philippe R."/>
            <person name="Pilate G."/>
            <person name="Poliakov A."/>
            <person name="Razumovskaya J."/>
            <person name="Richardson P."/>
            <person name="Rinaldi C."/>
            <person name="Ritland K."/>
            <person name="Rouze P."/>
            <person name="Ryaboy D."/>
            <person name="Schmutz J."/>
            <person name="Schrader J."/>
            <person name="Segerman B."/>
            <person name="Shin H."/>
            <person name="Siddiqui A."/>
            <person name="Sterky F."/>
            <person name="Terry A."/>
            <person name="Tsai C.J."/>
            <person name="Uberbacher E."/>
            <person name="Unneberg P."/>
            <person name="Vahala J."/>
            <person name="Wall K."/>
            <person name="Wessler S."/>
            <person name="Yang G."/>
            <person name="Yin T."/>
            <person name="Douglas C."/>
            <person name="Marra M."/>
            <person name="Sandberg G."/>
            <person name="Van de Peer Y."/>
            <person name="Rokhsar D."/>
        </authorList>
    </citation>
    <scope>NUCLEOTIDE SEQUENCE [LARGE SCALE GENOMIC DNA]</scope>
    <source>
        <strain evidence="2">cv. Nisqually</strain>
    </source>
</reference>
<dbReference type="HOGENOM" id="CLU_2744771_0_0_1"/>
<dbReference type="EMBL" id="CM009295">
    <property type="protein sequence ID" value="PNT29379.1"/>
    <property type="molecule type" value="Genomic_DNA"/>
</dbReference>
<dbReference type="Proteomes" id="UP000006729">
    <property type="component" value="Chromosome 6"/>
</dbReference>
<accession>U5G8Y0</accession>
<evidence type="ECO:0000313" key="1">
    <source>
        <dbReference type="EMBL" id="PNT29379.1"/>
    </source>
</evidence>
<proteinExistence type="predicted"/>
<name>U5G8Y0_POPTR</name>